<dbReference type="Pfam" id="PF03432">
    <property type="entry name" value="Relaxase"/>
    <property type="match status" value="1"/>
</dbReference>
<feature type="domain" description="MobA/VirD2-like nuclease" evidence="2">
    <location>
        <begin position="33"/>
        <end position="148"/>
    </location>
</feature>
<sequence>MIAKITHGRSAARALAYDHGPGRADEHHHPRRVAGNVAGRDWQLRAHRMQRFVAAHQRDKSDRGVYRVALANPDTDRVLSDREWRSIAEKFVARFGADKGMWEATRHDRHHIHLTISKDRFDGSRMSTSQDYRRAAAICRELERDHGLTNAAERNGRGTGRVRGDAEAASRGLPQPDRDWLRSTIGRVLREGGGVEELRTAGVSVKLNQASTGRISGISYARTPDRHQSRDSGSPAEPLWFKGSTLGKAYSWNQVSDQLRGTAPQHGAPPAPPAVGTSSAAAQRVGGGERTEEPPLLERSLELKSLSVEQRRVRALEMARERAAERARTQERHRRQDRSRER</sequence>
<dbReference type="InterPro" id="IPR005094">
    <property type="entry name" value="Endonuclease_MobA/VirD2"/>
</dbReference>
<feature type="region of interest" description="Disordered" evidence="1">
    <location>
        <begin position="318"/>
        <end position="342"/>
    </location>
</feature>
<dbReference type="EMBL" id="CP023148">
    <property type="protein sequence ID" value="ASW93254.1"/>
    <property type="molecule type" value="Genomic_DNA"/>
</dbReference>
<name>A0AAC9YQS0_9MYCO</name>
<feature type="region of interest" description="Disordered" evidence="1">
    <location>
        <begin position="216"/>
        <end position="239"/>
    </location>
</feature>
<accession>A0AAC9YQS0</accession>
<dbReference type="Proteomes" id="UP000216246">
    <property type="component" value="Plasmid pFLAC0026"/>
</dbReference>
<evidence type="ECO:0000259" key="2">
    <source>
        <dbReference type="Pfam" id="PF03432"/>
    </source>
</evidence>
<protein>
    <recommendedName>
        <fullName evidence="2">MobA/VirD2-like nuclease domain-containing protein</fullName>
    </recommendedName>
</protein>
<feature type="region of interest" description="Disordered" evidence="1">
    <location>
        <begin position="149"/>
        <end position="177"/>
    </location>
</feature>
<evidence type="ECO:0000313" key="4">
    <source>
        <dbReference type="Proteomes" id="UP000216246"/>
    </source>
</evidence>
<dbReference type="AlphaFoldDB" id="A0AAC9YQS0"/>
<feature type="region of interest" description="Disordered" evidence="1">
    <location>
        <begin position="259"/>
        <end position="301"/>
    </location>
</feature>
<proteinExistence type="predicted"/>
<evidence type="ECO:0000256" key="1">
    <source>
        <dbReference type="SAM" id="MobiDB-lite"/>
    </source>
</evidence>
<organism evidence="3 4">
    <name type="scientific">Mycobacterium marseillense</name>
    <dbReference type="NCBI Taxonomy" id="701042"/>
    <lineage>
        <taxon>Bacteria</taxon>
        <taxon>Bacillati</taxon>
        <taxon>Actinomycetota</taxon>
        <taxon>Actinomycetes</taxon>
        <taxon>Mycobacteriales</taxon>
        <taxon>Mycobacteriaceae</taxon>
        <taxon>Mycobacterium</taxon>
        <taxon>Mycobacterium avium complex (MAC)</taxon>
    </lineage>
</organism>
<keyword evidence="3" id="KW-0614">Plasmid</keyword>
<feature type="compositionally biased region" description="Basic and acidic residues" evidence="1">
    <location>
        <begin position="318"/>
        <end position="330"/>
    </location>
</feature>
<gene>
    <name evidence="3" type="ORF">CKJ54_24700</name>
</gene>
<geneLocation type="plasmid" evidence="4">
    <name>pflac0026</name>
</geneLocation>
<feature type="compositionally biased region" description="Basic residues" evidence="1">
    <location>
        <begin position="331"/>
        <end position="342"/>
    </location>
</feature>
<reference evidence="3 4" key="1">
    <citation type="submission" date="2017-08" db="EMBL/GenBank/DDBJ databases">
        <title>Phylogentic analysis of Mycobacterium avium complex whole genomes.</title>
        <authorList>
            <person name="Caverly L.J."/>
            <person name="Spilker T."/>
            <person name="LiPuma J."/>
        </authorList>
    </citation>
    <scope>NUCLEOTIDE SEQUENCE [LARGE SCALE GENOMIC DNA]</scope>
    <source>
        <strain evidence="3 4">FLAC0026</strain>
        <plasmid evidence="4">pflac0026</plasmid>
    </source>
</reference>
<dbReference type="RefSeq" id="WP_095578338.1">
    <property type="nucleotide sequence ID" value="NZ_CP023148.1"/>
</dbReference>
<dbReference type="KEGG" id="mmal:CKJ54_24700"/>
<evidence type="ECO:0000313" key="3">
    <source>
        <dbReference type="EMBL" id="ASW93254.1"/>
    </source>
</evidence>